<dbReference type="InterPro" id="IPR009003">
    <property type="entry name" value="Peptidase_S1_PA"/>
</dbReference>
<dbReference type="InterPro" id="IPR001940">
    <property type="entry name" value="Peptidase_S1C"/>
</dbReference>
<dbReference type="Gene3D" id="2.40.10.120">
    <property type="match status" value="1"/>
</dbReference>
<dbReference type="OrthoDB" id="9758917at2"/>
<dbReference type="KEGG" id="dpb:BABL1_gene_758"/>
<dbReference type="Pfam" id="PF00595">
    <property type="entry name" value="PDZ"/>
    <property type="match status" value="1"/>
</dbReference>
<dbReference type="SUPFAM" id="SSF50494">
    <property type="entry name" value="Trypsin-like serine proteases"/>
    <property type="match status" value="1"/>
</dbReference>
<dbReference type="GO" id="GO:0006508">
    <property type="term" value="P:proteolysis"/>
    <property type="evidence" value="ECO:0007669"/>
    <property type="project" value="UniProtKB-KW"/>
</dbReference>
<evidence type="ECO:0000313" key="3">
    <source>
        <dbReference type="Proteomes" id="UP000018769"/>
    </source>
</evidence>
<dbReference type="eggNOG" id="COG0265">
    <property type="taxonomic scope" value="Bacteria"/>
</dbReference>
<dbReference type="SMART" id="SM00228">
    <property type="entry name" value="PDZ"/>
    <property type="match status" value="2"/>
</dbReference>
<name>V6DHH8_9BACT</name>
<keyword evidence="2" id="KW-0378">Hydrolase</keyword>
<dbReference type="PROSITE" id="PS50106">
    <property type="entry name" value="PDZ"/>
    <property type="match status" value="1"/>
</dbReference>
<accession>V6DHH8</accession>
<sequence length="539" mass="60898">MQQKINYHRWTLSILLSLFTKLSSNEILSIKPLTACIDNQEIILKDCKNTKKEFANFLQNELKDTVVQVFSQIAEFNWLEPYKSPAQAESTGSAFFIDKEGYLMTNAHVVDQAKSIFIQVPSAGKRRYEVDIIGVDPERDLALLKIKDSEIEDLKKELKIKDFSYFELGDSDLIEKAEKVIALGYPLGQQGLKSTKGVVSGREHMAGQYYIQIDAALNKGNSGGPTIDKTGKVVGVNVAIYQGAQNVGYIVPINDVKRFLEQLNNMPSGDNKPKLVHKPYLGVVFSNANDNLTKYLGNPLPGGLYVVDIYPNSPLDKAGLKAQDMIYKINNNSVDIYGEMYAPWSKGDKISIIDYVSRLKVGQDVNIEFYRQGKKRITSFKFSQAERPPIRRVYPGYENIEYETIGGLVIMPLTLNHVVLLAQYNPELILYADVKKHMKPALIVTNIMLNSPAYRSRCITPGAVISEINGQKVETLQDYRNVLKKSINTGWFTIKTTENILVVLSLKEILDNEKKLSDTYFYPLSKPFKELQKSYNNEK</sequence>
<dbReference type="PRINTS" id="PR00834">
    <property type="entry name" value="PROTEASES2C"/>
</dbReference>
<dbReference type="STRING" id="673862.BABL1_gene_758"/>
<dbReference type="EMBL" id="HG793133">
    <property type="protein sequence ID" value="CDK31047.1"/>
    <property type="molecule type" value="Genomic_DNA"/>
</dbReference>
<dbReference type="Proteomes" id="UP000018769">
    <property type="component" value="Chromosome I"/>
</dbReference>
<dbReference type="Gene3D" id="3.20.190.20">
    <property type="match status" value="1"/>
</dbReference>
<dbReference type="RefSeq" id="WP_023793049.1">
    <property type="nucleotide sequence ID" value="NC_023003.1"/>
</dbReference>
<dbReference type="AlphaFoldDB" id="V6DHH8"/>
<reference evidence="2 3" key="1">
    <citation type="journal article" date="2015" name="Biol. Direct">
        <title>Babela massiliensis, a representative of a widespread bacterial phylum with unusual adaptations to parasitism in amoebae.</title>
        <authorList>
            <person name="Pagnier I."/>
            <person name="Yutin N."/>
            <person name="Croce O."/>
            <person name="Makarova K.S."/>
            <person name="Wolf Y.I."/>
            <person name="Benamar S."/>
            <person name="Raoult D."/>
            <person name="Koonin E.V."/>
            <person name="La Scola B."/>
        </authorList>
    </citation>
    <scope>NUCLEOTIDE SEQUENCE [LARGE SCALE GENOMIC DNA]</scope>
    <source>
        <strain evidence="3">BABL1</strain>
    </source>
</reference>
<keyword evidence="3" id="KW-1185">Reference proteome</keyword>
<organism evidence="2 3">
    <name type="scientific">Candidatus Babela massiliensis</name>
    <dbReference type="NCBI Taxonomy" id="673862"/>
    <lineage>
        <taxon>Bacteria</taxon>
        <taxon>Candidatus Babelota</taxon>
        <taxon>Candidatus Babeliae</taxon>
        <taxon>Candidatus Babeliales</taxon>
        <taxon>Candidatus Babeliaceae</taxon>
        <taxon>Candidatus Babela</taxon>
    </lineage>
</organism>
<dbReference type="SUPFAM" id="SSF50156">
    <property type="entry name" value="PDZ domain-like"/>
    <property type="match status" value="2"/>
</dbReference>
<dbReference type="Pfam" id="PF13365">
    <property type="entry name" value="Trypsin_2"/>
    <property type="match status" value="1"/>
</dbReference>
<dbReference type="HOGENOM" id="CLU_530706_0_0_7"/>
<evidence type="ECO:0000259" key="1">
    <source>
        <dbReference type="PROSITE" id="PS50106"/>
    </source>
</evidence>
<gene>
    <name evidence="2" type="primary">degP</name>
    <name evidence="2" type="ORF">BABL1_gene_758</name>
</gene>
<dbReference type="PANTHER" id="PTHR45980:SF9">
    <property type="entry name" value="PROTEASE DO-LIKE 10, MITOCHONDRIAL-RELATED"/>
    <property type="match status" value="1"/>
</dbReference>
<dbReference type="InterPro" id="IPR046449">
    <property type="entry name" value="DEGP_PDZ_sf"/>
</dbReference>
<dbReference type="PANTHER" id="PTHR45980">
    <property type="match status" value="1"/>
</dbReference>
<dbReference type="Pfam" id="PF13180">
    <property type="entry name" value="PDZ_2"/>
    <property type="match status" value="1"/>
</dbReference>
<dbReference type="InterPro" id="IPR001478">
    <property type="entry name" value="PDZ"/>
</dbReference>
<feature type="domain" description="PDZ" evidence="1">
    <location>
        <begin position="282"/>
        <end position="334"/>
    </location>
</feature>
<dbReference type="Gene3D" id="2.30.42.10">
    <property type="match status" value="1"/>
</dbReference>
<dbReference type="GO" id="GO:0004252">
    <property type="term" value="F:serine-type endopeptidase activity"/>
    <property type="evidence" value="ECO:0007669"/>
    <property type="project" value="InterPro"/>
</dbReference>
<proteinExistence type="predicted"/>
<keyword evidence="2" id="KW-0645">Protease</keyword>
<dbReference type="InterPro" id="IPR036034">
    <property type="entry name" value="PDZ_sf"/>
</dbReference>
<evidence type="ECO:0000313" key="2">
    <source>
        <dbReference type="EMBL" id="CDK31047.1"/>
    </source>
</evidence>
<protein>
    <submittedName>
        <fullName evidence="2">Serine protease Do (Heat-shock protein)</fullName>
    </submittedName>
</protein>